<protein>
    <submittedName>
        <fullName evidence="4">Sialate O-acetylesterase</fullName>
    </submittedName>
</protein>
<dbReference type="STRING" id="1393122.SAMN05660895_1888"/>
<dbReference type="PANTHER" id="PTHR22901:SF0">
    <property type="entry name" value="SIALATE O-ACETYLESTERASE"/>
    <property type="match status" value="1"/>
</dbReference>
<keyword evidence="5" id="KW-1185">Reference proteome</keyword>
<dbReference type="Proteomes" id="UP000199537">
    <property type="component" value="Unassembled WGS sequence"/>
</dbReference>
<evidence type="ECO:0000313" key="4">
    <source>
        <dbReference type="EMBL" id="SFV34049.1"/>
    </source>
</evidence>
<organism evidence="4 5">
    <name type="scientific">Thermoflavifilum thermophilum</name>
    <dbReference type="NCBI Taxonomy" id="1393122"/>
    <lineage>
        <taxon>Bacteria</taxon>
        <taxon>Pseudomonadati</taxon>
        <taxon>Bacteroidota</taxon>
        <taxon>Chitinophagia</taxon>
        <taxon>Chitinophagales</taxon>
        <taxon>Chitinophagaceae</taxon>
        <taxon>Thermoflavifilum</taxon>
    </lineage>
</organism>
<dbReference type="InterPro" id="IPR036514">
    <property type="entry name" value="SGNH_hydro_sf"/>
</dbReference>
<feature type="domain" description="Sialate O-acetylesterase" evidence="3">
    <location>
        <begin position="109"/>
        <end position="355"/>
    </location>
</feature>
<dbReference type="Pfam" id="PF03629">
    <property type="entry name" value="SASA"/>
    <property type="match status" value="1"/>
</dbReference>
<dbReference type="GO" id="GO:0005975">
    <property type="term" value="P:carbohydrate metabolic process"/>
    <property type="evidence" value="ECO:0007669"/>
    <property type="project" value="TreeGrafter"/>
</dbReference>
<dbReference type="AlphaFoldDB" id="A0A1I7NHB7"/>
<evidence type="ECO:0000256" key="1">
    <source>
        <dbReference type="ARBA" id="ARBA00022801"/>
    </source>
</evidence>
<gene>
    <name evidence="4" type="ORF">SAMN05660895_1888</name>
</gene>
<dbReference type="PANTHER" id="PTHR22901">
    <property type="entry name" value="SIALATE O-ACETYLESTERASE"/>
    <property type="match status" value="1"/>
</dbReference>
<feature type="chain" id="PRO_5011700097" evidence="2">
    <location>
        <begin position="22"/>
        <end position="471"/>
    </location>
</feature>
<reference evidence="5" key="1">
    <citation type="submission" date="2016-10" db="EMBL/GenBank/DDBJ databases">
        <authorList>
            <person name="Varghese N."/>
            <person name="Submissions S."/>
        </authorList>
    </citation>
    <scope>NUCLEOTIDE SEQUENCE [LARGE SCALE GENOMIC DNA]</scope>
    <source>
        <strain evidence="5">DSM 14807</strain>
    </source>
</reference>
<evidence type="ECO:0000259" key="3">
    <source>
        <dbReference type="Pfam" id="PF03629"/>
    </source>
</evidence>
<dbReference type="EMBL" id="FPCJ01000001">
    <property type="protein sequence ID" value="SFV34049.1"/>
    <property type="molecule type" value="Genomic_DNA"/>
</dbReference>
<keyword evidence="2" id="KW-0732">Signal</keyword>
<dbReference type="OrthoDB" id="9816001at2"/>
<dbReference type="RefSeq" id="WP_092460081.1">
    <property type="nucleotide sequence ID" value="NZ_FPCJ01000001.1"/>
</dbReference>
<name>A0A1I7NHB7_9BACT</name>
<keyword evidence="1" id="KW-0378">Hydrolase</keyword>
<dbReference type="InterPro" id="IPR005181">
    <property type="entry name" value="SASA"/>
</dbReference>
<evidence type="ECO:0000256" key="2">
    <source>
        <dbReference type="SAM" id="SignalP"/>
    </source>
</evidence>
<accession>A0A1I7NHB7</accession>
<dbReference type="Gene3D" id="3.40.50.1110">
    <property type="entry name" value="SGNH hydrolase"/>
    <property type="match status" value="1"/>
</dbReference>
<proteinExistence type="predicted"/>
<dbReference type="GO" id="GO:0001681">
    <property type="term" value="F:sialate O-acetylesterase activity"/>
    <property type="evidence" value="ECO:0007669"/>
    <property type="project" value="InterPro"/>
</dbReference>
<sequence>MKKITILFLSISIGLLQASFAQQLRLPDYFSDNMVLQQRDTVRLWGWADGGQHVWIKADWLSDTLKTQASSGARWEVKLPTPHAGGPYTLTVSNDHQQITIHNILIGETWLCSGQSNMEFSANWSPVTKQQEEATGMQFPEIRLFHVYKTTSLCPQQELRGKWEICSPQTVADFSAVAYFFGRSLHTHLHVPVGLIEACWGGTPIETWMPDSIFAHHPVLAASAAKLPAAQWWPVQPALAFNAMIAPWQFFPIAGVIWYQGETNTNNPQTYTEDFSRMIQSWRRLWQKDFPFYFVQIAPFRYGSPYIGALIREAQLQTYLHVPNTGIVVTTDITGDTTDIHPKDKQNVGERLARWALAKTYGFTDIVCSGPLYDSMKTEGNRIRIYFDFADDGLIIRGKQLTDIYIAGEDQHFLPAQAKVEKNTLVVWNHAIHHPVAVRFGFSNTAIPNLFNRAGLPASPFRTDNWPVLSH</sequence>
<dbReference type="SUPFAM" id="SSF52266">
    <property type="entry name" value="SGNH hydrolase"/>
    <property type="match status" value="1"/>
</dbReference>
<feature type="signal peptide" evidence="2">
    <location>
        <begin position="1"/>
        <end position="21"/>
    </location>
</feature>
<dbReference type="InterPro" id="IPR039329">
    <property type="entry name" value="SIAE"/>
</dbReference>
<evidence type="ECO:0000313" key="5">
    <source>
        <dbReference type="Proteomes" id="UP000199537"/>
    </source>
</evidence>